<organism evidence="1 2">
    <name type="scientific">Tetradesmus obliquus</name>
    <name type="common">Green alga</name>
    <name type="synonym">Acutodesmus obliquus</name>
    <dbReference type="NCBI Taxonomy" id="3088"/>
    <lineage>
        <taxon>Eukaryota</taxon>
        <taxon>Viridiplantae</taxon>
        <taxon>Chlorophyta</taxon>
        <taxon>core chlorophytes</taxon>
        <taxon>Chlorophyceae</taxon>
        <taxon>CS clade</taxon>
        <taxon>Sphaeropleales</taxon>
        <taxon>Scenedesmaceae</taxon>
        <taxon>Tetradesmus</taxon>
    </lineage>
</organism>
<reference evidence="1 2" key="1">
    <citation type="submission" date="2016-10" db="EMBL/GenBank/DDBJ databases">
        <authorList>
            <person name="Cai Z."/>
        </authorList>
    </citation>
    <scope>NUCLEOTIDE SEQUENCE [LARGE SCALE GENOMIC DNA]</scope>
</reference>
<dbReference type="STRING" id="3088.A0A383WF10"/>
<dbReference type="Proteomes" id="UP000256970">
    <property type="component" value="Unassembled WGS sequence"/>
</dbReference>
<dbReference type="InterPro" id="IPR005645">
    <property type="entry name" value="FSH-like_dom"/>
</dbReference>
<gene>
    <name evidence="1" type="ORF">BQ4739_LOCUS15611</name>
</gene>
<protein>
    <submittedName>
        <fullName evidence="1">Uncharacterized protein</fullName>
    </submittedName>
</protein>
<keyword evidence="2" id="KW-1185">Reference proteome</keyword>
<dbReference type="SUPFAM" id="SSF53474">
    <property type="entry name" value="alpha/beta-Hydrolases"/>
    <property type="match status" value="1"/>
</dbReference>
<dbReference type="EMBL" id="FNXT01001229">
    <property type="protein sequence ID" value="SZX75326.1"/>
    <property type="molecule type" value="Genomic_DNA"/>
</dbReference>
<dbReference type="AlphaFoldDB" id="A0A383WF10"/>
<dbReference type="PANTHER" id="PTHR22778:SF51">
    <property type="entry name" value="DIHYDROFOLATE REDUCTASE"/>
    <property type="match status" value="1"/>
</dbReference>
<sequence length="323" mass="36444">MQQEQQQVPRKLRVLCLHSWRTSGAIFMQQFRRSNLDVALADLIEFVFITAPMPASGPIPADVAGTFEGPYYEWFTTEKAQDGQELVFTYHHILESEAFIMAKIRELGPFDGICGFSQGGAMASIMVALQRAGLALQDVPPFKFALFFGSVLTTHPRYLPAFKERVAVPSCHIIGHKDYVKEHAIALVRNFEAPIVIMHSRGHIVPPLLREHLSVLRAFLIAMRDLPPQQAHVQERQQQQLPAAAGGSSKLDPLDPPQPIWETEAEQVKQQINGKQQQQQQAAAAREKELQQLEQQQEQQRRQQYVQRVKLSGKIPGGYQAKL</sequence>
<evidence type="ECO:0000313" key="1">
    <source>
        <dbReference type="EMBL" id="SZX75326.1"/>
    </source>
</evidence>
<dbReference type="OrthoDB" id="414698at2759"/>
<dbReference type="InterPro" id="IPR029058">
    <property type="entry name" value="AB_hydrolase_fold"/>
</dbReference>
<dbReference type="Gene3D" id="3.40.50.1820">
    <property type="entry name" value="alpha/beta hydrolase"/>
    <property type="match status" value="1"/>
</dbReference>
<proteinExistence type="predicted"/>
<evidence type="ECO:0000313" key="2">
    <source>
        <dbReference type="Proteomes" id="UP000256970"/>
    </source>
</evidence>
<dbReference type="PANTHER" id="PTHR22778">
    <property type="entry name" value="OVARIAN CANCER GENE-2 PROTEIN-RELATED"/>
    <property type="match status" value="1"/>
</dbReference>
<dbReference type="Pfam" id="PF03959">
    <property type="entry name" value="FSH1"/>
    <property type="match status" value="1"/>
</dbReference>
<accession>A0A383WF10</accession>
<name>A0A383WF10_TETOB</name>